<evidence type="ECO:0000313" key="2">
    <source>
        <dbReference type="EMBL" id="STT53878.1"/>
    </source>
</evidence>
<protein>
    <submittedName>
        <fullName evidence="2">Protein of uncharacterized function (DUF968)</fullName>
    </submittedName>
</protein>
<accession>A0A377WL09</accession>
<proteinExistence type="predicted"/>
<feature type="region of interest" description="Disordered" evidence="1">
    <location>
        <begin position="225"/>
        <end position="251"/>
    </location>
</feature>
<name>A0A377WL09_KLEPN</name>
<feature type="compositionally biased region" description="Basic and acidic residues" evidence="1">
    <location>
        <begin position="237"/>
        <end position="251"/>
    </location>
</feature>
<gene>
    <name evidence="2" type="ORF">NCTC8849_02458</name>
</gene>
<sequence>MRALLNVDIARHLGIVLLKPGSELMPLFGAGRVLVEIPPASMKKIPSGRLPDARQPLRDDMGIRPFFMKKAVITAAGGVSALESWLRRQVKNCQWTHSDYHHHELVPFRHSTGVIIACWHCDNELKNQTGQTLDQLVGVNNADWVIDTARIALGLDAQRSLSLAELCWWAVGAGIGDEITEEMARRSLRIKDDGIKSVYRESEIVPSVPATSILSPRIEKAIRSTAKNNAGQTSGSCERRSCCTGDTIRET</sequence>
<dbReference type="AlphaFoldDB" id="A0A377WL09"/>
<feature type="compositionally biased region" description="Polar residues" evidence="1">
    <location>
        <begin position="225"/>
        <end position="236"/>
    </location>
</feature>
<evidence type="ECO:0000313" key="3">
    <source>
        <dbReference type="Proteomes" id="UP000254799"/>
    </source>
</evidence>
<dbReference type="InterPro" id="IPR010373">
    <property type="entry name" value="DUF968"/>
</dbReference>
<organism evidence="2 3">
    <name type="scientific">Klebsiella pneumoniae</name>
    <dbReference type="NCBI Taxonomy" id="573"/>
    <lineage>
        <taxon>Bacteria</taxon>
        <taxon>Pseudomonadati</taxon>
        <taxon>Pseudomonadota</taxon>
        <taxon>Gammaproteobacteria</taxon>
        <taxon>Enterobacterales</taxon>
        <taxon>Enterobacteriaceae</taxon>
        <taxon>Klebsiella/Raoultella group</taxon>
        <taxon>Klebsiella</taxon>
        <taxon>Klebsiella pneumoniae complex</taxon>
    </lineage>
</organism>
<reference evidence="2 3" key="1">
    <citation type="submission" date="2018-06" db="EMBL/GenBank/DDBJ databases">
        <authorList>
            <consortium name="Pathogen Informatics"/>
            <person name="Doyle S."/>
        </authorList>
    </citation>
    <scope>NUCLEOTIDE SEQUENCE [LARGE SCALE GENOMIC DNA]</scope>
    <source>
        <strain evidence="2 3">NCTC8849</strain>
    </source>
</reference>
<dbReference type="Pfam" id="PF06147">
    <property type="entry name" value="DUF968"/>
    <property type="match status" value="1"/>
</dbReference>
<dbReference type="Proteomes" id="UP000254799">
    <property type="component" value="Unassembled WGS sequence"/>
</dbReference>
<evidence type="ECO:0000256" key="1">
    <source>
        <dbReference type="SAM" id="MobiDB-lite"/>
    </source>
</evidence>
<dbReference type="EMBL" id="UGLC01000002">
    <property type="protein sequence ID" value="STT53878.1"/>
    <property type="molecule type" value="Genomic_DNA"/>
</dbReference>